<name>A0A432ZBW7_9GAMM</name>
<dbReference type="Pfam" id="PF06938">
    <property type="entry name" value="DUF1285_N"/>
    <property type="match status" value="1"/>
</dbReference>
<proteinExistence type="predicted"/>
<organism evidence="3 4">
    <name type="scientific">Idiomarina seosinensis</name>
    <dbReference type="NCBI Taxonomy" id="281739"/>
    <lineage>
        <taxon>Bacteria</taxon>
        <taxon>Pseudomonadati</taxon>
        <taxon>Pseudomonadota</taxon>
        <taxon>Gammaproteobacteria</taxon>
        <taxon>Alteromonadales</taxon>
        <taxon>Idiomarinaceae</taxon>
        <taxon>Idiomarina</taxon>
    </lineage>
</organism>
<dbReference type="InterPro" id="IPR010707">
    <property type="entry name" value="DUF1285"/>
</dbReference>
<sequence>MSLNRLFEQLESHSHAPTEQWDPPYCGEIPLRIKSNGDWEYQGSKIERPQLVKLFASVLVKEQQDYFLVTPAEKVKIAVDDAPFVITGWEQVEVDGERAVQVITNIGERYVLSQQTPLVVIGDLPYVRLLRGMTAKVHRNVYYQWAEMAEPGSDKADKEFVIHSAGQAFSLGHA</sequence>
<feature type="domain" description="DUF1285" evidence="2">
    <location>
        <begin position="83"/>
        <end position="171"/>
    </location>
</feature>
<accession>A0A432ZBW7</accession>
<dbReference type="AlphaFoldDB" id="A0A432ZBW7"/>
<dbReference type="Gene3D" id="2.30.270.10">
    <property type="entry name" value="duf1285 protein"/>
    <property type="match status" value="1"/>
</dbReference>
<evidence type="ECO:0000313" key="3">
    <source>
        <dbReference type="EMBL" id="RUO75457.1"/>
    </source>
</evidence>
<dbReference type="InterPro" id="IPR048341">
    <property type="entry name" value="DUF1285_N"/>
</dbReference>
<keyword evidence="4" id="KW-1185">Reference proteome</keyword>
<dbReference type="PIRSF" id="PIRSF029557">
    <property type="entry name" value="UCP029557"/>
    <property type="match status" value="1"/>
</dbReference>
<dbReference type="InterPro" id="IPR048342">
    <property type="entry name" value="DUF1285_C"/>
</dbReference>
<gene>
    <name evidence="3" type="ORF">CWI81_10830</name>
</gene>
<dbReference type="EMBL" id="PIQF01000003">
    <property type="protein sequence ID" value="RUO75457.1"/>
    <property type="molecule type" value="Genomic_DNA"/>
</dbReference>
<dbReference type="Gene3D" id="3.10.540.10">
    <property type="entry name" value="duf1285 like domain"/>
    <property type="match status" value="1"/>
</dbReference>
<reference evidence="3 4" key="1">
    <citation type="journal article" date="2011" name="Front. Microbiol.">
        <title>Genomic signatures of strain selection and enhancement in Bacillus atrophaeus var. globigii, a historical biowarfare simulant.</title>
        <authorList>
            <person name="Gibbons H.S."/>
            <person name="Broomall S.M."/>
            <person name="McNew L.A."/>
            <person name="Daligault H."/>
            <person name="Chapman C."/>
            <person name="Bruce D."/>
            <person name="Karavis M."/>
            <person name="Krepps M."/>
            <person name="McGregor P.A."/>
            <person name="Hong C."/>
            <person name="Park K.H."/>
            <person name="Akmal A."/>
            <person name="Feldman A."/>
            <person name="Lin J.S."/>
            <person name="Chang W.E."/>
            <person name="Higgs B.W."/>
            <person name="Demirev P."/>
            <person name="Lindquist J."/>
            <person name="Liem A."/>
            <person name="Fochler E."/>
            <person name="Read T.D."/>
            <person name="Tapia R."/>
            <person name="Johnson S."/>
            <person name="Bishop-Lilly K.A."/>
            <person name="Detter C."/>
            <person name="Han C."/>
            <person name="Sozhamannan S."/>
            <person name="Rosenzweig C.N."/>
            <person name="Skowronski E.W."/>
        </authorList>
    </citation>
    <scope>NUCLEOTIDE SEQUENCE [LARGE SCALE GENOMIC DNA]</scope>
    <source>
        <strain evidence="3 4">CL-SP19</strain>
    </source>
</reference>
<dbReference type="Pfam" id="PF21028">
    <property type="entry name" value="DUF1285_C"/>
    <property type="match status" value="1"/>
</dbReference>
<evidence type="ECO:0000259" key="2">
    <source>
        <dbReference type="Pfam" id="PF21028"/>
    </source>
</evidence>
<evidence type="ECO:0000313" key="4">
    <source>
        <dbReference type="Proteomes" id="UP000287908"/>
    </source>
</evidence>
<evidence type="ECO:0000259" key="1">
    <source>
        <dbReference type="Pfam" id="PF06938"/>
    </source>
</evidence>
<dbReference type="InterPro" id="IPR023361">
    <property type="entry name" value="DUF1285_beta_roll_sf"/>
</dbReference>
<protein>
    <submittedName>
        <fullName evidence="3">DUF1285 domain-containing protein</fullName>
    </submittedName>
</protein>
<feature type="domain" description="DUF1285" evidence="1">
    <location>
        <begin position="16"/>
        <end position="82"/>
    </location>
</feature>
<comment type="caution">
    <text evidence="3">The sequence shown here is derived from an EMBL/GenBank/DDBJ whole genome shotgun (WGS) entry which is preliminary data.</text>
</comment>
<dbReference type="Proteomes" id="UP000287908">
    <property type="component" value="Unassembled WGS sequence"/>
</dbReference>
<dbReference type="RefSeq" id="WP_126785303.1">
    <property type="nucleotide sequence ID" value="NZ_PIQF01000003.1"/>
</dbReference>
<dbReference type="OrthoDB" id="3078366at2"/>